<evidence type="ECO:0000259" key="4">
    <source>
        <dbReference type="PROSITE" id="PS51987"/>
    </source>
</evidence>
<dbReference type="GO" id="GO:0004356">
    <property type="term" value="F:glutamine synthetase activity"/>
    <property type="evidence" value="ECO:0007669"/>
    <property type="project" value="InterPro"/>
</dbReference>
<proteinExistence type="inferred from homology"/>
<dbReference type="PROSITE" id="PS51987">
    <property type="entry name" value="GS_CATALYTIC"/>
    <property type="match status" value="1"/>
</dbReference>
<dbReference type="Gene3D" id="3.30.590.10">
    <property type="entry name" value="Glutamine synthetase/guanido kinase, catalytic domain"/>
    <property type="match status" value="1"/>
</dbReference>
<name>A0A2T5BQ66_9RHOB</name>
<dbReference type="PANTHER" id="PTHR43785">
    <property type="entry name" value="GAMMA-GLUTAMYLPUTRESCINE SYNTHETASE"/>
    <property type="match status" value="1"/>
</dbReference>
<gene>
    <name evidence="5" type="ORF">C8N32_1155</name>
</gene>
<dbReference type="InterPro" id="IPR008146">
    <property type="entry name" value="Gln_synth_cat_dom"/>
</dbReference>
<dbReference type="OrthoDB" id="9789509at2"/>
<keyword evidence="6" id="KW-1185">Reference proteome</keyword>
<protein>
    <submittedName>
        <fullName evidence="5">Glutamine synthetase</fullName>
    </submittedName>
</protein>
<sequence>MTRTLCLFPDLHGIARGKLANRAVESSMTIGFSPGVFAKDIYGHPHLFDEFVIPVGASDMTIDVIGTEVRPFARAAQVDLFGADALVIGRAKATDGTPHRFDIRAVLERRLSASQGARDIRIGAELEFYLLGDRDDLPADGQAYAFGGLAGNQHCISAILHALDAAGIEWLDLSQENEVDQYEISLRHTPPLEQADRVFLARIIIRHVAASFGLRATFIAVNAMNQSPSNLHLHISCASLSVDKLAHAIQGTLGPAFSIYRPSRNSRYTEEIESFASRKADIEEGSRFAAIRIIRDGPEERIELRTPTSDTNPYFTILTVVSAILKAQRGAAPAGAALDFSIESSLATYLASDLATQVFDPEGLRLYGKLKRAEEGSAKAFGGFDAERAALLRVL</sequence>
<dbReference type="SUPFAM" id="SSF55931">
    <property type="entry name" value="Glutamine synthetase/guanido kinase"/>
    <property type="match status" value="1"/>
</dbReference>
<dbReference type="InterPro" id="IPR014746">
    <property type="entry name" value="Gln_synth/guanido_kin_cat_dom"/>
</dbReference>
<evidence type="ECO:0000256" key="3">
    <source>
        <dbReference type="RuleBase" id="RU000384"/>
    </source>
</evidence>
<evidence type="ECO:0000256" key="1">
    <source>
        <dbReference type="ARBA" id="ARBA00022598"/>
    </source>
</evidence>
<reference evidence="5 6" key="1">
    <citation type="submission" date="2018-04" db="EMBL/GenBank/DDBJ databases">
        <title>Genomic Encyclopedia of Archaeal and Bacterial Type Strains, Phase II (KMG-II): from individual species to whole genera.</title>
        <authorList>
            <person name="Goeker M."/>
        </authorList>
    </citation>
    <scope>NUCLEOTIDE SEQUENCE [LARGE SCALE GENOMIC DNA]</scope>
    <source>
        <strain evidence="5 6">DSM 18064</strain>
    </source>
</reference>
<dbReference type="Proteomes" id="UP000243859">
    <property type="component" value="Unassembled WGS sequence"/>
</dbReference>
<evidence type="ECO:0000313" key="6">
    <source>
        <dbReference type="Proteomes" id="UP000243859"/>
    </source>
</evidence>
<feature type="domain" description="GS catalytic" evidence="4">
    <location>
        <begin position="103"/>
        <end position="395"/>
    </location>
</feature>
<keyword evidence="1" id="KW-0436">Ligase</keyword>
<evidence type="ECO:0000313" key="5">
    <source>
        <dbReference type="EMBL" id="PTN01215.1"/>
    </source>
</evidence>
<dbReference type="Pfam" id="PF00120">
    <property type="entry name" value="Gln-synt_C"/>
    <property type="match status" value="1"/>
</dbReference>
<dbReference type="GO" id="GO:0006542">
    <property type="term" value="P:glutamine biosynthetic process"/>
    <property type="evidence" value="ECO:0007669"/>
    <property type="project" value="TreeGrafter"/>
</dbReference>
<comment type="caution">
    <text evidence="5">The sequence shown here is derived from an EMBL/GenBank/DDBJ whole genome shotgun (WGS) entry which is preliminary data.</text>
</comment>
<dbReference type="AlphaFoldDB" id="A0A2T5BQ66"/>
<comment type="similarity">
    <text evidence="2 3">Belongs to the glutamine synthetase family.</text>
</comment>
<evidence type="ECO:0000256" key="2">
    <source>
        <dbReference type="PROSITE-ProRule" id="PRU01331"/>
    </source>
</evidence>
<dbReference type="EMBL" id="QAAA01000015">
    <property type="protein sequence ID" value="PTN01215.1"/>
    <property type="molecule type" value="Genomic_DNA"/>
</dbReference>
<organism evidence="5 6">
    <name type="scientific">Rhodovulum imhoffii</name>
    <dbReference type="NCBI Taxonomy" id="365340"/>
    <lineage>
        <taxon>Bacteria</taxon>
        <taxon>Pseudomonadati</taxon>
        <taxon>Pseudomonadota</taxon>
        <taxon>Alphaproteobacteria</taxon>
        <taxon>Rhodobacterales</taxon>
        <taxon>Paracoccaceae</taxon>
        <taxon>Rhodovulum</taxon>
    </lineage>
</organism>
<dbReference type="RefSeq" id="WP_107893081.1">
    <property type="nucleotide sequence ID" value="NZ_NHSI01000003.1"/>
</dbReference>
<dbReference type="SMART" id="SM01230">
    <property type="entry name" value="Gln-synt_C"/>
    <property type="match status" value="1"/>
</dbReference>
<dbReference type="PANTHER" id="PTHR43785:SF12">
    <property type="entry name" value="TYPE-1 GLUTAMINE SYNTHETASE 2"/>
    <property type="match status" value="1"/>
</dbReference>
<accession>A0A2T5BQ66</accession>